<dbReference type="NCBIfam" id="TIGR01256">
    <property type="entry name" value="modA"/>
    <property type="match status" value="1"/>
</dbReference>
<comment type="similarity">
    <text evidence="1">Belongs to the bacterial solute-binding protein ModA family.</text>
</comment>
<dbReference type="Proteomes" id="UP000268007">
    <property type="component" value="Unassembled WGS sequence"/>
</dbReference>
<dbReference type="PIRSF" id="PIRSF004846">
    <property type="entry name" value="ModA"/>
    <property type="match status" value="1"/>
</dbReference>
<evidence type="ECO:0000256" key="5">
    <source>
        <dbReference type="SAM" id="SignalP"/>
    </source>
</evidence>
<feature type="binding site" evidence="4">
    <location>
        <position position="165"/>
    </location>
    <ligand>
        <name>molybdate</name>
        <dbReference type="ChEBI" id="CHEBI:36264"/>
    </ligand>
</feature>
<sequence length="251" mass="27364">MNHKKIFAFTLCIALHISAFSQSLKVAVAANLQSVIKVLDADFKSKTGIAVEPIVGASGNLVAQIKNGAPFDVFLSADMSFPDALYKYGFTTEKPVVYARGILIVCSTENIDVKHWQQLVLKQSVAKVAIANTTTAPYGKAAKEALVKLQLLDKLSPKIVTGESISQVNTYIFNDVVSLGFTSQSFIYDSGQSKKLYYAVVAPKLYAPIEQGVVVLKHGADNYAAEAQKFYKYLLSSSAKAIFKKYGYHTD</sequence>
<feature type="chain" id="PRO_5019784578" evidence="5">
    <location>
        <begin position="22"/>
        <end position="251"/>
    </location>
</feature>
<protein>
    <submittedName>
        <fullName evidence="6">Molybdate transport system substrate-binding protein</fullName>
    </submittedName>
</protein>
<accession>A0A495J2B9</accession>
<name>A0A495J2B9_9SPHI</name>
<evidence type="ECO:0000256" key="1">
    <source>
        <dbReference type="ARBA" id="ARBA00009175"/>
    </source>
</evidence>
<dbReference type="RefSeq" id="WP_121198507.1">
    <property type="nucleotide sequence ID" value="NZ_RBKU01000001.1"/>
</dbReference>
<keyword evidence="2 4" id="KW-0479">Metal-binding</keyword>
<dbReference type="InterPro" id="IPR005950">
    <property type="entry name" value="ModA"/>
</dbReference>
<dbReference type="Gene3D" id="3.40.190.10">
    <property type="entry name" value="Periplasmic binding protein-like II"/>
    <property type="match status" value="2"/>
</dbReference>
<dbReference type="OrthoDB" id="9785015at2"/>
<keyword evidence="7" id="KW-1185">Reference proteome</keyword>
<feature type="binding site" evidence="4">
    <location>
        <position position="58"/>
    </location>
    <ligand>
        <name>molybdate</name>
        <dbReference type="ChEBI" id="CHEBI:36264"/>
    </ligand>
</feature>
<comment type="caution">
    <text evidence="6">The sequence shown here is derived from an EMBL/GenBank/DDBJ whole genome shotgun (WGS) entry which is preliminary data.</text>
</comment>
<dbReference type="InterPro" id="IPR050682">
    <property type="entry name" value="ModA/WtpA"/>
</dbReference>
<keyword evidence="3 5" id="KW-0732">Signal</keyword>
<feature type="binding site" evidence="4">
    <location>
        <position position="188"/>
    </location>
    <ligand>
        <name>molybdate</name>
        <dbReference type="ChEBI" id="CHEBI:36264"/>
    </ligand>
</feature>
<evidence type="ECO:0000256" key="4">
    <source>
        <dbReference type="PIRSR" id="PIRSR004846-1"/>
    </source>
</evidence>
<reference evidence="6 7" key="1">
    <citation type="submission" date="2018-10" db="EMBL/GenBank/DDBJ databases">
        <title>Genomic Encyclopedia of Archaeal and Bacterial Type Strains, Phase II (KMG-II): from individual species to whole genera.</title>
        <authorList>
            <person name="Goeker M."/>
        </authorList>
    </citation>
    <scope>NUCLEOTIDE SEQUENCE [LARGE SCALE GENOMIC DNA]</scope>
    <source>
        <strain evidence="6 7">DSM 18602</strain>
    </source>
</reference>
<dbReference type="AlphaFoldDB" id="A0A495J2B9"/>
<dbReference type="GO" id="GO:0015689">
    <property type="term" value="P:molybdate ion transport"/>
    <property type="evidence" value="ECO:0007669"/>
    <property type="project" value="InterPro"/>
</dbReference>
<dbReference type="GO" id="GO:0046872">
    <property type="term" value="F:metal ion binding"/>
    <property type="evidence" value="ECO:0007669"/>
    <property type="project" value="UniProtKB-KW"/>
</dbReference>
<dbReference type="SUPFAM" id="SSF53850">
    <property type="entry name" value="Periplasmic binding protein-like II"/>
    <property type="match status" value="1"/>
</dbReference>
<dbReference type="GO" id="GO:0030973">
    <property type="term" value="F:molybdate ion binding"/>
    <property type="evidence" value="ECO:0007669"/>
    <property type="project" value="InterPro"/>
</dbReference>
<gene>
    <name evidence="6" type="ORF">BDD43_3162</name>
</gene>
<evidence type="ECO:0000313" key="6">
    <source>
        <dbReference type="EMBL" id="RKR82963.1"/>
    </source>
</evidence>
<evidence type="ECO:0000256" key="2">
    <source>
        <dbReference type="ARBA" id="ARBA00022723"/>
    </source>
</evidence>
<evidence type="ECO:0000313" key="7">
    <source>
        <dbReference type="Proteomes" id="UP000268007"/>
    </source>
</evidence>
<feature type="signal peptide" evidence="5">
    <location>
        <begin position="1"/>
        <end position="21"/>
    </location>
</feature>
<proteinExistence type="inferred from homology"/>
<organism evidence="6 7">
    <name type="scientific">Mucilaginibacter gracilis</name>
    <dbReference type="NCBI Taxonomy" id="423350"/>
    <lineage>
        <taxon>Bacteria</taxon>
        <taxon>Pseudomonadati</taxon>
        <taxon>Bacteroidota</taxon>
        <taxon>Sphingobacteriia</taxon>
        <taxon>Sphingobacteriales</taxon>
        <taxon>Sphingobacteriaceae</taxon>
        <taxon>Mucilaginibacter</taxon>
    </lineage>
</organism>
<dbReference type="EMBL" id="RBKU01000001">
    <property type="protein sequence ID" value="RKR82963.1"/>
    <property type="molecule type" value="Genomic_DNA"/>
</dbReference>
<keyword evidence="4" id="KW-0500">Molybdenum</keyword>
<dbReference type="Pfam" id="PF13531">
    <property type="entry name" value="SBP_bac_11"/>
    <property type="match status" value="1"/>
</dbReference>
<dbReference type="PANTHER" id="PTHR30632">
    <property type="entry name" value="MOLYBDATE-BINDING PERIPLASMIC PROTEIN"/>
    <property type="match status" value="1"/>
</dbReference>
<dbReference type="PANTHER" id="PTHR30632:SF14">
    <property type="entry name" value="TUNGSTATE_MOLYBDATE_CHROMATE-BINDING PROTEIN MODA"/>
    <property type="match status" value="1"/>
</dbReference>
<dbReference type="InterPro" id="IPR044084">
    <property type="entry name" value="AvModA-like_subst-bd"/>
</dbReference>
<evidence type="ECO:0000256" key="3">
    <source>
        <dbReference type="ARBA" id="ARBA00022729"/>
    </source>
</evidence>
<dbReference type="CDD" id="cd13539">
    <property type="entry name" value="PBP2_AvModA"/>
    <property type="match status" value="1"/>
</dbReference>